<feature type="signal peptide" evidence="7">
    <location>
        <begin position="1"/>
        <end position="19"/>
    </location>
</feature>
<proteinExistence type="inferred from homology"/>
<evidence type="ECO:0000313" key="8">
    <source>
        <dbReference type="Proteomes" id="UP000827889"/>
    </source>
</evidence>
<evidence type="ECO:0000256" key="6">
    <source>
        <dbReference type="SAM" id="Phobius"/>
    </source>
</evidence>
<dbReference type="RefSeq" id="XP_030535482.1">
    <property type="nucleotide sequence ID" value="XM_030679622.2"/>
</dbReference>
<feature type="chain" id="PRO_5034924814" evidence="7">
    <location>
        <begin position="20"/>
        <end position="136"/>
    </location>
</feature>
<accession>A0A8B8PM88</accession>
<evidence type="ECO:0000256" key="1">
    <source>
        <dbReference type="ARBA" id="ARBA00004141"/>
    </source>
</evidence>
<keyword evidence="3 6" id="KW-0812">Transmembrane</keyword>
<protein>
    <submittedName>
        <fullName evidence="9">Protein cornichon homolog 4-like</fullName>
    </submittedName>
</protein>
<organism evidence="8 9">
    <name type="scientific">Rhodamnia argentea</name>
    <dbReference type="NCBI Taxonomy" id="178133"/>
    <lineage>
        <taxon>Eukaryota</taxon>
        <taxon>Viridiplantae</taxon>
        <taxon>Streptophyta</taxon>
        <taxon>Embryophyta</taxon>
        <taxon>Tracheophyta</taxon>
        <taxon>Spermatophyta</taxon>
        <taxon>Magnoliopsida</taxon>
        <taxon>eudicotyledons</taxon>
        <taxon>Gunneridae</taxon>
        <taxon>Pentapetalae</taxon>
        <taxon>rosids</taxon>
        <taxon>malvids</taxon>
        <taxon>Myrtales</taxon>
        <taxon>Myrtaceae</taxon>
        <taxon>Myrtoideae</taxon>
        <taxon>Myrteae</taxon>
        <taxon>Australasian group</taxon>
        <taxon>Rhodamnia</taxon>
    </lineage>
</organism>
<reference evidence="9" key="1">
    <citation type="submission" date="2025-08" db="UniProtKB">
        <authorList>
            <consortium name="RefSeq"/>
        </authorList>
    </citation>
    <scope>IDENTIFICATION</scope>
    <source>
        <tissue evidence="9">Leaf</tissue>
    </source>
</reference>
<evidence type="ECO:0000256" key="7">
    <source>
        <dbReference type="SAM" id="SignalP"/>
    </source>
</evidence>
<dbReference type="SMART" id="SM01398">
    <property type="entry name" value="Cornichon"/>
    <property type="match status" value="1"/>
</dbReference>
<dbReference type="GO" id="GO:0016020">
    <property type="term" value="C:membrane"/>
    <property type="evidence" value="ECO:0007669"/>
    <property type="project" value="UniProtKB-SubCell"/>
</dbReference>
<feature type="transmembrane region" description="Helical" evidence="6">
    <location>
        <begin position="61"/>
        <end position="81"/>
    </location>
</feature>
<evidence type="ECO:0000313" key="9">
    <source>
        <dbReference type="RefSeq" id="XP_030535482.1"/>
    </source>
</evidence>
<evidence type="ECO:0000256" key="3">
    <source>
        <dbReference type="ARBA" id="ARBA00022692"/>
    </source>
</evidence>
<comment type="similarity">
    <text evidence="2">Belongs to the cornichon family.</text>
</comment>
<name>A0A8B8PM88_9MYRT</name>
<comment type="subcellular location">
    <subcellularLocation>
        <location evidence="1">Membrane</location>
        <topology evidence="1">Multi-pass membrane protein</topology>
    </subcellularLocation>
</comment>
<dbReference type="InterPro" id="IPR003377">
    <property type="entry name" value="Cornichon"/>
</dbReference>
<dbReference type="OrthoDB" id="434393at2759"/>
<evidence type="ECO:0000256" key="5">
    <source>
        <dbReference type="ARBA" id="ARBA00023136"/>
    </source>
</evidence>
<evidence type="ECO:0000256" key="4">
    <source>
        <dbReference type="ARBA" id="ARBA00022989"/>
    </source>
</evidence>
<dbReference type="Proteomes" id="UP000827889">
    <property type="component" value="Chromosome 9"/>
</dbReference>
<sequence length="136" mass="16379">MGQLLSWFFAFLLLSLVLCLVGYQIVCLTNLEMDYINQYDVAARINKVVLPEFVSQGVLCFVYLVTGRWFMLMLSLPYLCYDIRLWRRNRYLIDVTEIYNDLRREKNLRLFKLYYLILLVVIAIFWMIWSHGDSMH</sequence>
<dbReference type="PANTHER" id="PTHR12290">
    <property type="entry name" value="CORNICHON-RELATED"/>
    <property type="match status" value="1"/>
</dbReference>
<dbReference type="AlphaFoldDB" id="A0A8B8PM88"/>
<evidence type="ECO:0000256" key="2">
    <source>
        <dbReference type="ARBA" id="ARBA00010095"/>
    </source>
</evidence>
<gene>
    <name evidence="9" type="primary">LOC115744439</name>
</gene>
<dbReference type="GeneID" id="115744439"/>
<keyword evidence="8" id="KW-1185">Reference proteome</keyword>
<dbReference type="KEGG" id="rarg:115744439"/>
<feature type="transmembrane region" description="Helical" evidence="6">
    <location>
        <begin position="113"/>
        <end position="129"/>
    </location>
</feature>
<keyword evidence="7" id="KW-0732">Signal</keyword>
<dbReference type="GO" id="GO:0016192">
    <property type="term" value="P:vesicle-mediated transport"/>
    <property type="evidence" value="ECO:0007669"/>
    <property type="project" value="InterPro"/>
</dbReference>
<dbReference type="Pfam" id="PF03311">
    <property type="entry name" value="Cornichon"/>
    <property type="match status" value="1"/>
</dbReference>
<keyword evidence="4 6" id="KW-1133">Transmembrane helix</keyword>
<keyword evidence="5 6" id="KW-0472">Membrane</keyword>